<dbReference type="OrthoDB" id="3782277at2759"/>
<evidence type="ECO:0008006" key="4">
    <source>
        <dbReference type="Google" id="ProtNLM"/>
    </source>
</evidence>
<feature type="chain" id="PRO_5025335860" description="AA1-like domain-containing protein" evidence="1">
    <location>
        <begin position="18"/>
        <end position="167"/>
    </location>
</feature>
<dbReference type="AlphaFoldDB" id="A0A6A5UPP5"/>
<reference evidence="2" key="1">
    <citation type="journal article" date="2020" name="Stud. Mycol.">
        <title>101 Dothideomycetes genomes: a test case for predicting lifestyles and emergence of pathogens.</title>
        <authorList>
            <person name="Haridas S."/>
            <person name="Albert R."/>
            <person name="Binder M."/>
            <person name="Bloem J."/>
            <person name="Labutti K."/>
            <person name="Salamov A."/>
            <person name="Andreopoulos B."/>
            <person name="Baker S."/>
            <person name="Barry K."/>
            <person name="Bills G."/>
            <person name="Bluhm B."/>
            <person name="Cannon C."/>
            <person name="Castanera R."/>
            <person name="Culley D."/>
            <person name="Daum C."/>
            <person name="Ezra D."/>
            <person name="Gonzalez J."/>
            <person name="Henrissat B."/>
            <person name="Kuo A."/>
            <person name="Liang C."/>
            <person name="Lipzen A."/>
            <person name="Lutzoni F."/>
            <person name="Magnuson J."/>
            <person name="Mondo S."/>
            <person name="Nolan M."/>
            <person name="Ohm R."/>
            <person name="Pangilinan J."/>
            <person name="Park H.-J."/>
            <person name="Ramirez L."/>
            <person name="Alfaro M."/>
            <person name="Sun H."/>
            <person name="Tritt A."/>
            <person name="Yoshinaga Y."/>
            <person name="Zwiers L.-H."/>
            <person name="Turgeon B."/>
            <person name="Goodwin S."/>
            <person name="Spatafora J."/>
            <person name="Crous P."/>
            <person name="Grigoriev I."/>
        </authorList>
    </citation>
    <scope>NUCLEOTIDE SEQUENCE</scope>
    <source>
        <strain evidence="2">CBS 107.79</strain>
    </source>
</reference>
<keyword evidence="3" id="KW-1185">Reference proteome</keyword>
<dbReference type="Proteomes" id="UP000800036">
    <property type="component" value="Unassembled WGS sequence"/>
</dbReference>
<gene>
    <name evidence="2" type="ORF">BU23DRAFT_573893</name>
</gene>
<name>A0A6A5UPP5_9PLEO</name>
<evidence type="ECO:0000313" key="2">
    <source>
        <dbReference type="EMBL" id="KAF1966668.1"/>
    </source>
</evidence>
<feature type="signal peptide" evidence="1">
    <location>
        <begin position="1"/>
        <end position="17"/>
    </location>
</feature>
<dbReference type="EMBL" id="ML976743">
    <property type="protein sequence ID" value="KAF1966668.1"/>
    <property type="molecule type" value="Genomic_DNA"/>
</dbReference>
<keyword evidence="1" id="KW-0732">Signal</keyword>
<accession>A0A6A5UPP5</accession>
<sequence>MLLSILTTFLLTSTAYTTPLHPRDTPTVVFTVTNFAAFMADPYIDGAQSNLTFHVADTRSGYAAEVDCVVPNTYFNLHAISALFDSCKSAEHPEYDFSYSYGVQGLTVQRGWRVNETTHVTGSGMQEWNWKEDGPGANVTAFPDGKLYVRKKEWLIPVTRMQAGTPP</sequence>
<evidence type="ECO:0000256" key="1">
    <source>
        <dbReference type="SAM" id="SignalP"/>
    </source>
</evidence>
<protein>
    <recommendedName>
        <fullName evidence="4">AA1-like domain-containing protein</fullName>
    </recommendedName>
</protein>
<proteinExistence type="predicted"/>
<organism evidence="2 3">
    <name type="scientific">Bimuria novae-zelandiae CBS 107.79</name>
    <dbReference type="NCBI Taxonomy" id="1447943"/>
    <lineage>
        <taxon>Eukaryota</taxon>
        <taxon>Fungi</taxon>
        <taxon>Dikarya</taxon>
        <taxon>Ascomycota</taxon>
        <taxon>Pezizomycotina</taxon>
        <taxon>Dothideomycetes</taxon>
        <taxon>Pleosporomycetidae</taxon>
        <taxon>Pleosporales</taxon>
        <taxon>Massarineae</taxon>
        <taxon>Didymosphaeriaceae</taxon>
        <taxon>Bimuria</taxon>
    </lineage>
</organism>
<evidence type="ECO:0000313" key="3">
    <source>
        <dbReference type="Proteomes" id="UP000800036"/>
    </source>
</evidence>